<reference evidence="1 2" key="1">
    <citation type="journal article" date="2013" name="Genome Announc.">
        <title>Draft Genome Sequence of Staphylococcus simulans UMC-CNS-990, Isolated from a Case of Chronic Bovine Mastitis.</title>
        <authorList>
            <person name="Calcutt M.J."/>
            <person name="Foecking M.F."/>
            <person name="Hsieh H.Y."/>
            <person name="Perry J."/>
            <person name="Stewart G.C."/>
            <person name="Middleton J.R."/>
        </authorList>
    </citation>
    <scope>NUCLEOTIDE SEQUENCE [LARGE SCALE GENOMIC DNA]</scope>
    <source>
        <strain evidence="1 2">LRHMDP3</strain>
    </source>
</reference>
<gene>
    <name evidence="1" type="ORF">LRHMDP3_1770</name>
</gene>
<comment type="caution">
    <text evidence="1">The sequence shown here is derived from an EMBL/GenBank/DDBJ whole genome shotgun (WGS) entry which is preliminary data.</text>
</comment>
<organism evidence="1 2">
    <name type="scientific">Lacticaseibacillus rhamnosus LRHMDP3</name>
    <dbReference type="NCBI Taxonomy" id="1203259"/>
    <lineage>
        <taxon>Bacteria</taxon>
        <taxon>Bacillati</taxon>
        <taxon>Bacillota</taxon>
        <taxon>Bacilli</taxon>
        <taxon>Lactobacillales</taxon>
        <taxon>Lactobacillaceae</taxon>
        <taxon>Lacticaseibacillus</taxon>
    </lineage>
</organism>
<evidence type="ECO:0000313" key="2">
    <source>
        <dbReference type="Proteomes" id="UP000009352"/>
    </source>
</evidence>
<proteinExistence type="predicted"/>
<dbReference type="Proteomes" id="UP000009352">
    <property type="component" value="Unassembled WGS sequence"/>
</dbReference>
<protein>
    <submittedName>
        <fullName evidence="1">Uncharacterized protein</fullName>
    </submittedName>
</protein>
<name>A0AB33XU95_LACRH</name>
<sequence>MFFEAGLFDEGQGGGHGWDLSFSSSVTPDGRKRGILL</sequence>
<evidence type="ECO:0000313" key="1">
    <source>
        <dbReference type="EMBL" id="EKS50599.1"/>
    </source>
</evidence>
<dbReference type="EMBL" id="AMQX01000008">
    <property type="protein sequence ID" value="EKS50599.1"/>
    <property type="molecule type" value="Genomic_DNA"/>
</dbReference>
<accession>A0AB33XU95</accession>
<dbReference type="AlphaFoldDB" id="A0AB33XU95"/>